<keyword evidence="3" id="KW-1185">Reference proteome</keyword>
<dbReference type="CDD" id="cd03194">
    <property type="entry name" value="GST_C_3"/>
    <property type="match status" value="1"/>
</dbReference>
<dbReference type="RefSeq" id="WP_377306029.1">
    <property type="nucleotide sequence ID" value="NZ_CP180191.1"/>
</dbReference>
<dbReference type="InterPro" id="IPR036282">
    <property type="entry name" value="Glutathione-S-Trfase_C_sf"/>
</dbReference>
<dbReference type="SFLD" id="SFLDS00019">
    <property type="entry name" value="Glutathione_Transferase_(cytos"/>
    <property type="match status" value="1"/>
</dbReference>
<protein>
    <submittedName>
        <fullName evidence="2">Glutathione S-transferase family protein</fullName>
    </submittedName>
</protein>
<dbReference type="InterPro" id="IPR036249">
    <property type="entry name" value="Thioredoxin-like_sf"/>
</dbReference>
<feature type="domain" description="GST N-terminal" evidence="1">
    <location>
        <begin position="2"/>
        <end position="83"/>
    </location>
</feature>
<organism evidence="2 3">
    <name type="scientific">Piscinibacterium candidicorallinum</name>
    <dbReference type="NCBI Taxonomy" id="1793872"/>
    <lineage>
        <taxon>Bacteria</taxon>
        <taxon>Pseudomonadati</taxon>
        <taxon>Pseudomonadota</taxon>
        <taxon>Betaproteobacteria</taxon>
        <taxon>Burkholderiales</taxon>
        <taxon>Piscinibacterium</taxon>
    </lineage>
</organism>
<dbReference type="Pfam" id="PF13410">
    <property type="entry name" value="GST_C_2"/>
    <property type="match status" value="1"/>
</dbReference>
<dbReference type="Gene3D" id="1.20.1050.10">
    <property type="match status" value="1"/>
</dbReference>
<sequence length="221" mass="25171">MLKLVIADKAYSSWSLRPWLALTQAGIPFEEVRLRFGSPTYKQDFREQSPTGKVPVLVLEDGQRVWDSLAIIETAAELFPDKGLWPANPGNRAHARSICAEMHAGFMQLRSNMPMHLLAKFPGRGWNLAVQADIDRVEAIWRECLQKSGGPFLFGNFTAADAFFAPVVTRLDTYVAQVAPDTRAYMDRVFATEGMQTWIRRAREEFEFVDFEEPYRRSVHG</sequence>
<dbReference type="Pfam" id="PF13409">
    <property type="entry name" value="GST_N_2"/>
    <property type="match status" value="1"/>
</dbReference>
<dbReference type="Gene3D" id="3.40.30.10">
    <property type="entry name" value="Glutaredoxin"/>
    <property type="match status" value="1"/>
</dbReference>
<evidence type="ECO:0000313" key="3">
    <source>
        <dbReference type="Proteomes" id="UP001595556"/>
    </source>
</evidence>
<accession>A0ABV7H633</accession>
<reference evidence="3" key="1">
    <citation type="journal article" date="2019" name="Int. J. Syst. Evol. Microbiol.">
        <title>The Global Catalogue of Microorganisms (GCM) 10K type strain sequencing project: providing services to taxonomists for standard genome sequencing and annotation.</title>
        <authorList>
            <consortium name="The Broad Institute Genomics Platform"/>
            <consortium name="The Broad Institute Genome Sequencing Center for Infectious Disease"/>
            <person name="Wu L."/>
            <person name="Ma J."/>
        </authorList>
    </citation>
    <scope>NUCLEOTIDE SEQUENCE [LARGE SCALE GENOMIC DNA]</scope>
    <source>
        <strain evidence="3">KCTC 52168</strain>
    </source>
</reference>
<dbReference type="SUPFAM" id="SSF52833">
    <property type="entry name" value="Thioredoxin-like"/>
    <property type="match status" value="1"/>
</dbReference>
<dbReference type="Proteomes" id="UP001595556">
    <property type="component" value="Unassembled WGS sequence"/>
</dbReference>
<comment type="caution">
    <text evidence="2">The sequence shown here is derived from an EMBL/GenBank/DDBJ whole genome shotgun (WGS) entry which is preliminary data.</text>
</comment>
<name>A0ABV7H633_9BURK</name>
<dbReference type="PANTHER" id="PTHR42673:SF4">
    <property type="entry name" value="MALEYLACETOACETATE ISOMERASE"/>
    <property type="match status" value="1"/>
</dbReference>
<proteinExistence type="predicted"/>
<evidence type="ECO:0000313" key="2">
    <source>
        <dbReference type="EMBL" id="MFC3149344.1"/>
    </source>
</evidence>
<dbReference type="CDD" id="cd03043">
    <property type="entry name" value="GST_N_1"/>
    <property type="match status" value="1"/>
</dbReference>
<dbReference type="InterPro" id="IPR004045">
    <property type="entry name" value="Glutathione_S-Trfase_N"/>
</dbReference>
<dbReference type="PANTHER" id="PTHR42673">
    <property type="entry name" value="MALEYLACETOACETATE ISOMERASE"/>
    <property type="match status" value="1"/>
</dbReference>
<dbReference type="SUPFAM" id="SSF47616">
    <property type="entry name" value="GST C-terminal domain-like"/>
    <property type="match status" value="1"/>
</dbReference>
<evidence type="ECO:0000259" key="1">
    <source>
        <dbReference type="PROSITE" id="PS50404"/>
    </source>
</evidence>
<dbReference type="EMBL" id="JBHRTI010000010">
    <property type="protein sequence ID" value="MFC3149344.1"/>
    <property type="molecule type" value="Genomic_DNA"/>
</dbReference>
<dbReference type="PROSITE" id="PS50404">
    <property type="entry name" value="GST_NTER"/>
    <property type="match status" value="1"/>
</dbReference>
<gene>
    <name evidence="2" type="ORF">ACFOEN_17105</name>
</gene>
<dbReference type="InterPro" id="IPR040079">
    <property type="entry name" value="Glutathione_S-Trfase"/>
</dbReference>